<dbReference type="RefSeq" id="WP_010413841.1">
    <property type="nucleotide sequence ID" value="NZ_MCRM02000012.1"/>
</dbReference>
<evidence type="ECO:0000313" key="2">
    <source>
        <dbReference type="Proteomes" id="UP000094669"/>
    </source>
</evidence>
<name>A0ABX4YH43_9LEPT</name>
<evidence type="ECO:0000313" key="1">
    <source>
        <dbReference type="EMBL" id="PNV74588.1"/>
    </source>
</evidence>
<organism evidence="1 2">
    <name type="scientific">Leptospira inadai serovar Lyme</name>
    <dbReference type="NCBI Taxonomy" id="293084"/>
    <lineage>
        <taxon>Bacteria</taxon>
        <taxon>Pseudomonadati</taxon>
        <taxon>Spirochaetota</taxon>
        <taxon>Spirochaetia</taxon>
        <taxon>Leptospirales</taxon>
        <taxon>Leptospiraceae</taxon>
        <taxon>Leptospira</taxon>
    </lineage>
</organism>
<dbReference type="Proteomes" id="UP000094669">
    <property type="component" value="Unassembled WGS sequence"/>
</dbReference>
<accession>A0ABX4YH43</accession>
<proteinExistence type="predicted"/>
<dbReference type="EMBL" id="MCRM02000012">
    <property type="protein sequence ID" value="PNV74588.1"/>
    <property type="molecule type" value="Genomic_DNA"/>
</dbReference>
<sequence length="147" mass="14925">MVKTKKNVMRILFIISLLSFLNCGGSGGGGLNPLIFLLAGNSSSNNSTTPHIGTGPSRNVLVTWQANREKSVNSTGGGYQVCYGITPAYQTSGSVCTSVPYASGATAPTNTTLSIPGGSAVFIYVFGFSALNTSGAPAATPGLTLVN</sequence>
<keyword evidence="2" id="KW-1185">Reference proteome</keyword>
<comment type="caution">
    <text evidence="1">The sequence shown here is derived from an EMBL/GenBank/DDBJ whole genome shotgun (WGS) entry which is preliminary data.</text>
</comment>
<gene>
    <name evidence="1" type="ORF">BES34_012670</name>
</gene>
<reference evidence="1" key="1">
    <citation type="submission" date="2018-01" db="EMBL/GenBank/DDBJ databases">
        <title>Genomic characterization of Leptospira inadai serogroup Lyme isolated from captured rat in Brazil and comparative analysis with human reference strain.</title>
        <authorList>
            <person name="Moreno L.Z."/>
            <person name="Loureiro A.P."/>
            <person name="Miraglia F."/>
            <person name="Kremer F.S."/>
            <person name="Eslabao M.R."/>
            <person name="Dellagostin O.A."/>
            <person name="Lilenbaum W."/>
            <person name="Moreno A.M."/>
        </authorList>
    </citation>
    <scope>NUCLEOTIDE SEQUENCE [LARGE SCALE GENOMIC DNA]</scope>
    <source>
        <strain evidence="1">M34/99</strain>
    </source>
</reference>
<evidence type="ECO:0008006" key="3">
    <source>
        <dbReference type="Google" id="ProtNLM"/>
    </source>
</evidence>
<protein>
    <recommendedName>
        <fullName evidence="3">Fibronectin type-III domain-containing protein</fullName>
    </recommendedName>
</protein>